<gene>
    <name evidence="14" type="ORF">ATO10_15225</name>
</gene>
<dbReference type="GO" id="GO:0004084">
    <property type="term" value="F:branched-chain-amino-acid transaminase activity"/>
    <property type="evidence" value="ECO:0007669"/>
    <property type="project" value="UniProtKB-EC"/>
</dbReference>
<keyword evidence="10" id="KW-0100">Branched-chain amino acid biosynthesis</keyword>
<keyword evidence="14" id="KW-0456">Lyase</keyword>
<keyword evidence="15" id="KW-1185">Reference proteome</keyword>
<evidence type="ECO:0000256" key="10">
    <source>
        <dbReference type="ARBA" id="ARBA00023304"/>
    </source>
</evidence>
<evidence type="ECO:0000256" key="4">
    <source>
        <dbReference type="ARBA" id="ARBA00004931"/>
    </source>
</evidence>
<dbReference type="InterPro" id="IPR043132">
    <property type="entry name" value="BCAT-like_C"/>
</dbReference>
<evidence type="ECO:0000256" key="2">
    <source>
        <dbReference type="ARBA" id="ARBA00003109"/>
    </source>
</evidence>
<evidence type="ECO:0000256" key="9">
    <source>
        <dbReference type="ARBA" id="ARBA00022898"/>
    </source>
</evidence>
<dbReference type="AlphaFoldDB" id="A0A058ZH15"/>
<sequence>MQWLNGEPQTGTIAPFDLRDRGLLLGDGVFDTVMVAQGRAVFAEAHLARLAASCAAFDIPFDARVAQATLGNAARKIVTGSVRTTITRGPAPRGLDLPDACAPVILTQAHAGPLSAAWRPLRAIETPIRRNETSPLAGHKCLSYMDAILAMRQAKAAGADEAIFANTQGHVASCATGNIFVILEGTLRTPPLSDGILPGVVRAQLLDLGRALFRDVEEASLTPDILHSAQAVFMTNSLRLIAPITSLNGRALALNTPLLAELAQALYDRVDSRTDLSKDFAAWPTTD</sequence>
<dbReference type="InterPro" id="IPR050571">
    <property type="entry name" value="Class-IV_PLP-Dep_Aminotrnsfr"/>
</dbReference>
<dbReference type="STRING" id="1461693.ATO10_15225"/>
<evidence type="ECO:0000256" key="1">
    <source>
        <dbReference type="ARBA" id="ARBA00001933"/>
    </source>
</evidence>
<dbReference type="Proteomes" id="UP000024836">
    <property type="component" value="Unassembled WGS sequence"/>
</dbReference>
<dbReference type="GO" id="GO:0009082">
    <property type="term" value="P:branched-chain amino acid biosynthetic process"/>
    <property type="evidence" value="ECO:0007669"/>
    <property type="project" value="UniProtKB-KW"/>
</dbReference>
<comment type="cofactor">
    <cofactor evidence="1">
        <name>pyridoxal 5'-phosphate</name>
        <dbReference type="ChEBI" id="CHEBI:597326"/>
    </cofactor>
</comment>
<evidence type="ECO:0000256" key="8">
    <source>
        <dbReference type="ARBA" id="ARBA00014472"/>
    </source>
</evidence>
<comment type="catalytic activity">
    <reaction evidence="13">
        <text>L-leucine + 2-oxoglutarate = 4-methyl-2-oxopentanoate + L-glutamate</text>
        <dbReference type="Rhea" id="RHEA:18321"/>
        <dbReference type="ChEBI" id="CHEBI:16810"/>
        <dbReference type="ChEBI" id="CHEBI:17865"/>
        <dbReference type="ChEBI" id="CHEBI:29985"/>
        <dbReference type="ChEBI" id="CHEBI:57427"/>
        <dbReference type="EC" id="2.6.1.42"/>
    </reaction>
</comment>
<comment type="similarity">
    <text evidence="6">Belongs to the class-IV pyridoxal-phosphate-dependent aminotransferase family.</text>
</comment>
<keyword evidence="9" id="KW-0663">Pyridoxal phosphate</keyword>
<organism evidence="14 15">
    <name type="scientific">Actibacterium atlanticum</name>
    <dbReference type="NCBI Taxonomy" id="1461693"/>
    <lineage>
        <taxon>Bacteria</taxon>
        <taxon>Pseudomonadati</taxon>
        <taxon>Pseudomonadota</taxon>
        <taxon>Alphaproteobacteria</taxon>
        <taxon>Rhodobacterales</taxon>
        <taxon>Roseobacteraceae</taxon>
        <taxon>Actibacterium</taxon>
    </lineage>
</organism>
<evidence type="ECO:0000256" key="11">
    <source>
        <dbReference type="ARBA" id="ARBA00048212"/>
    </source>
</evidence>
<dbReference type="InterPro" id="IPR036038">
    <property type="entry name" value="Aminotransferase-like"/>
</dbReference>
<dbReference type="Pfam" id="PF01063">
    <property type="entry name" value="Aminotran_4"/>
    <property type="match status" value="1"/>
</dbReference>
<evidence type="ECO:0000256" key="12">
    <source>
        <dbReference type="ARBA" id="ARBA00048798"/>
    </source>
</evidence>
<comment type="caution">
    <text evidence="14">The sequence shown here is derived from an EMBL/GenBank/DDBJ whole genome shotgun (WGS) entry which is preliminary data.</text>
</comment>
<dbReference type="PATRIC" id="fig|1461693.3.peg.3071"/>
<dbReference type="InterPro" id="IPR043131">
    <property type="entry name" value="BCAT-like_N"/>
</dbReference>
<dbReference type="InterPro" id="IPR001544">
    <property type="entry name" value="Aminotrans_IV"/>
</dbReference>
<dbReference type="GO" id="GO:0016829">
    <property type="term" value="F:lyase activity"/>
    <property type="evidence" value="ECO:0007669"/>
    <property type="project" value="UniProtKB-KW"/>
</dbReference>
<evidence type="ECO:0000256" key="7">
    <source>
        <dbReference type="ARBA" id="ARBA00013053"/>
    </source>
</evidence>
<comment type="catalytic activity">
    <reaction evidence="11">
        <text>L-valine + 2-oxoglutarate = 3-methyl-2-oxobutanoate + L-glutamate</text>
        <dbReference type="Rhea" id="RHEA:24813"/>
        <dbReference type="ChEBI" id="CHEBI:11851"/>
        <dbReference type="ChEBI" id="CHEBI:16810"/>
        <dbReference type="ChEBI" id="CHEBI:29985"/>
        <dbReference type="ChEBI" id="CHEBI:57762"/>
        <dbReference type="EC" id="2.6.1.42"/>
    </reaction>
</comment>
<dbReference type="GO" id="GO:0008652">
    <property type="term" value="P:amino acid biosynthetic process"/>
    <property type="evidence" value="ECO:0007669"/>
    <property type="project" value="UniProtKB-ARBA"/>
</dbReference>
<comment type="pathway">
    <text evidence="5">Amino-acid biosynthesis; L-leucine biosynthesis; L-leucine from 3-methyl-2-oxobutanoate: step 4/4.</text>
</comment>
<dbReference type="FunFam" id="3.20.10.10:FF:000002">
    <property type="entry name" value="D-alanine aminotransferase"/>
    <property type="match status" value="1"/>
</dbReference>
<comment type="pathway">
    <text evidence="3">Amino-acid biosynthesis; L-isoleucine biosynthesis; L-isoleucine from 2-oxobutanoate: step 4/4.</text>
</comment>
<dbReference type="GO" id="GO:0005829">
    <property type="term" value="C:cytosol"/>
    <property type="evidence" value="ECO:0007669"/>
    <property type="project" value="TreeGrafter"/>
</dbReference>
<evidence type="ECO:0000256" key="3">
    <source>
        <dbReference type="ARBA" id="ARBA00004824"/>
    </source>
</evidence>
<dbReference type="PANTHER" id="PTHR42743:SF11">
    <property type="entry name" value="AMINODEOXYCHORISMATE LYASE"/>
    <property type="match status" value="1"/>
</dbReference>
<proteinExistence type="inferred from homology"/>
<evidence type="ECO:0000256" key="6">
    <source>
        <dbReference type="ARBA" id="ARBA00009320"/>
    </source>
</evidence>
<dbReference type="eggNOG" id="COG0115">
    <property type="taxonomic scope" value="Bacteria"/>
</dbReference>
<dbReference type="OrthoDB" id="9809239at2"/>
<evidence type="ECO:0000256" key="13">
    <source>
        <dbReference type="ARBA" id="ARBA00049229"/>
    </source>
</evidence>
<comment type="function">
    <text evidence="2">Acts on leucine, isoleucine and valine.</text>
</comment>
<accession>A0A058ZH15</accession>
<dbReference type="RefSeq" id="WP_051598185.1">
    <property type="nucleotide sequence ID" value="NZ_AQQY01000014.1"/>
</dbReference>
<keyword evidence="10" id="KW-0028">Amino-acid biosynthesis</keyword>
<comment type="pathway">
    <text evidence="4">Amino-acid biosynthesis; L-valine biosynthesis; L-valine from pyruvate: step 4/4.</text>
</comment>
<protein>
    <recommendedName>
        <fullName evidence="8">Probable branched-chain-amino-acid aminotransferase</fullName>
        <ecNumber evidence="7">2.6.1.42</ecNumber>
    </recommendedName>
</protein>
<dbReference type="EMBL" id="AQQY01000014">
    <property type="protein sequence ID" value="KCV80883.1"/>
    <property type="molecule type" value="Genomic_DNA"/>
</dbReference>
<evidence type="ECO:0000313" key="15">
    <source>
        <dbReference type="Proteomes" id="UP000024836"/>
    </source>
</evidence>
<dbReference type="Gene3D" id="3.30.470.10">
    <property type="match status" value="1"/>
</dbReference>
<dbReference type="PANTHER" id="PTHR42743">
    <property type="entry name" value="AMINO-ACID AMINOTRANSFERASE"/>
    <property type="match status" value="1"/>
</dbReference>
<evidence type="ECO:0000313" key="14">
    <source>
        <dbReference type="EMBL" id="KCV80883.1"/>
    </source>
</evidence>
<evidence type="ECO:0000256" key="5">
    <source>
        <dbReference type="ARBA" id="ARBA00005072"/>
    </source>
</evidence>
<dbReference type="SUPFAM" id="SSF56752">
    <property type="entry name" value="D-aminoacid aminotransferase-like PLP-dependent enzymes"/>
    <property type="match status" value="1"/>
</dbReference>
<reference evidence="14 15" key="1">
    <citation type="submission" date="2013-04" db="EMBL/GenBank/DDBJ databases">
        <title>Shimia sp. 22II-S11-Z10 Genome Sequencing.</title>
        <authorList>
            <person name="Lai Q."/>
            <person name="Li G."/>
            <person name="Shao Z."/>
        </authorList>
    </citation>
    <scope>NUCLEOTIDE SEQUENCE [LARGE SCALE GENOMIC DNA]</scope>
    <source>
        <strain evidence="15">22II-S11-Z10</strain>
    </source>
</reference>
<comment type="catalytic activity">
    <reaction evidence="12">
        <text>L-isoleucine + 2-oxoglutarate = (S)-3-methyl-2-oxopentanoate + L-glutamate</text>
        <dbReference type="Rhea" id="RHEA:24801"/>
        <dbReference type="ChEBI" id="CHEBI:16810"/>
        <dbReference type="ChEBI" id="CHEBI:29985"/>
        <dbReference type="ChEBI" id="CHEBI:35146"/>
        <dbReference type="ChEBI" id="CHEBI:58045"/>
        <dbReference type="EC" id="2.6.1.42"/>
    </reaction>
</comment>
<dbReference type="Gene3D" id="3.20.10.10">
    <property type="entry name" value="D-amino Acid Aminotransferase, subunit A, domain 2"/>
    <property type="match status" value="1"/>
</dbReference>
<dbReference type="EC" id="2.6.1.42" evidence="7"/>
<name>A0A058ZH15_9RHOB</name>